<dbReference type="KEGG" id="scou:SCORR_v1c00970"/>
<keyword evidence="1" id="KW-0472">Membrane</keyword>
<name>A0A222EMZ4_9MOLU</name>
<sequence length="628" mass="72710">MENNKKIIANNENLLLDKPKNKTKLNKDHSKIITLFLINLKRVIVNKGIIAMACLFLIFSFIFTISISSNFNSSDLAIIIVKFIVQTFFFVIFLTLLINDLFKKQMTDGVQIIEIRSGIKLKNSFIMRFLLYILIAFVICFANMIITMILKPGVLFSTSISSKVLWSTIFFYFMFTIIWAPILIAINISLGAAGSVVLNIFIGTIMIFTQLISTFLIQTFTNNYNYQVTMSPSWTTRIKMSYDFYTTFKGDELVKGWFDDKFMTIISENVNNSYQNAKEGTDEDNYSDTNELNYVFSFDKWASLLNNSYNSNKPSASKESSLLFNLFAGRVNYAVNYVDTPLRLLENTKIFNLMNSVFEVVNKNFLSNDNRAPYDNANKKAFFENGGSNDIDLKKFINYLKTQNELKNYINLFDWILNTYNNYSESIDSAFQTLYSITLQTLQLTYLKSSDWRSYIEYDSENEKWINYNNRVGEVYNRYPELILINYMVLNNFTNSVKIDVNNGNSLSEILNANDSSSTETNLILTLNPFTHFISLFTNSFTDPITNDLYQASYNFAWIGPRKPIINTSELSDFDSKNRSGDISPIYENYTPEYKSLFSITGTYIFYLLFSIFLDYMAYLIFKKVSRV</sequence>
<feature type="transmembrane region" description="Helical" evidence="1">
    <location>
        <begin position="77"/>
        <end position="98"/>
    </location>
</feature>
<dbReference type="Proteomes" id="UP000203229">
    <property type="component" value="Chromosome"/>
</dbReference>
<proteinExistence type="predicted"/>
<dbReference type="AlphaFoldDB" id="A0A222EMZ4"/>
<protein>
    <submittedName>
        <fullName evidence="2">Uncharacterized protein</fullName>
    </submittedName>
</protein>
<feature type="transmembrane region" description="Helical" evidence="1">
    <location>
        <begin position="197"/>
        <end position="217"/>
    </location>
</feature>
<dbReference type="EMBL" id="CP022535">
    <property type="protein sequence ID" value="ASP27872.1"/>
    <property type="molecule type" value="Genomic_DNA"/>
</dbReference>
<keyword evidence="3" id="KW-1185">Reference proteome</keyword>
<keyword evidence="1" id="KW-1133">Transmembrane helix</keyword>
<evidence type="ECO:0000313" key="3">
    <source>
        <dbReference type="Proteomes" id="UP000203229"/>
    </source>
</evidence>
<feature type="transmembrane region" description="Helical" evidence="1">
    <location>
        <begin position="169"/>
        <end position="190"/>
    </location>
</feature>
<organism evidence="2 3">
    <name type="scientific">Spiroplasma corruscae</name>
    <dbReference type="NCBI Taxonomy" id="216934"/>
    <lineage>
        <taxon>Bacteria</taxon>
        <taxon>Bacillati</taxon>
        <taxon>Mycoplasmatota</taxon>
        <taxon>Mollicutes</taxon>
        <taxon>Entomoplasmatales</taxon>
        <taxon>Spiroplasmataceae</taxon>
        <taxon>Spiroplasma</taxon>
    </lineage>
</organism>
<feature type="transmembrane region" description="Helical" evidence="1">
    <location>
        <begin position="129"/>
        <end position="149"/>
    </location>
</feature>
<evidence type="ECO:0000313" key="2">
    <source>
        <dbReference type="EMBL" id="ASP27872.1"/>
    </source>
</evidence>
<gene>
    <name evidence="2" type="ORF">SCORR_v1c00970</name>
</gene>
<dbReference type="RefSeq" id="WP_094048105.1">
    <property type="nucleotide sequence ID" value="NZ_CP022535.1"/>
</dbReference>
<feature type="transmembrane region" description="Helical" evidence="1">
    <location>
        <begin position="604"/>
        <end position="622"/>
    </location>
</feature>
<accession>A0A222EMZ4</accession>
<reference evidence="2 3" key="1">
    <citation type="submission" date="2017-07" db="EMBL/GenBank/DDBJ databases">
        <title>Complete genome sequence of Spiroplasma corruscae EC-1 (DSM 19793).</title>
        <authorList>
            <person name="Tsai Y.-M."/>
            <person name="Lo W.-S."/>
            <person name="Kuo C.-H."/>
        </authorList>
    </citation>
    <scope>NUCLEOTIDE SEQUENCE [LARGE SCALE GENOMIC DNA]</scope>
    <source>
        <strain evidence="2 3">EC-1</strain>
    </source>
</reference>
<feature type="transmembrane region" description="Helical" evidence="1">
    <location>
        <begin position="49"/>
        <end position="71"/>
    </location>
</feature>
<dbReference type="OrthoDB" id="387698at2"/>
<evidence type="ECO:0000256" key="1">
    <source>
        <dbReference type="SAM" id="Phobius"/>
    </source>
</evidence>
<keyword evidence="1" id="KW-0812">Transmembrane</keyword>